<evidence type="ECO:0000256" key="3">
    <source>
        <dbReference type="ARBA" id="ARBA00038128"/>
    </source>
</evidence>
<sequence>MGFVTVGKENTQDVRLHYEDWGSGDPVVLIHGFPLDGQSWERQVPELLKAGRRVITYDRRGFGLSSRPVTGYDYDTFAADLNALVEALDLREMTIAGFSMGTGEVTRYLGRYGSQRVRAAAMIAPIPPYLLKADDNPEGVPGTVFEEIVRAIRADRPAYLKAFLDDFNNVDKLHGSRISDQAWQAQWNVAAGASAIGTEACVGTWLTDFRDDLRENDVPTLVVQGDEDRILPIDSTGRRLPALLKDARFLEIPGGPHNVPWTHPEEVNGALLTFVRDTGR</sequence>
<keyword evidence="2" id="KW-0560">Oxidoreductase</keyword>
<dbReference type="AlphaFoldDB" id="A0AA90H1K0"/>
<dbReference type="RefSeq" id="WP_271315932.1">
    <property type="nucleotide sequence ID" value="NZ_JABXJJ020000015.1"/>
</dbReference>
<dbReference type="GO" id="GO:0016787">
    <property type="term" value="F:hydrolase activity"/>
    <property type="evidence" value="ECO:0007669"/>
    <property type="project" value="UniProtKB-KW"/>
</dbReference>
<evidence type="ECO:0000259" key="4">
    <source>
        <dbReference type="Pfam" id="PF00561"/>
    </source>
</evidence>
<dbReference type="SUPFAM" id="SSF53474">
    <property type="entry name" value="alpha/beta-Hydrolases"/>
    <property type="match status" value="1"/>
</dbReference>
<protein>
    <submittedName>
        <fullName evidence="5">Alpha/beta hydrolase</fullName>
    </submittedName>
</protein>
<name>A0AA90H1K0_9ACTN</name>
<dbReference type="EMBL" id="JABXJJ020000015">
    <property type="protein sequence ID" value="MDI5970371.1"/>
    <property type="molecule type" value="Genomic_DNA"/>
</dbReference>
<dbReference type="PRINTS" id="PR00111">
    <property type="entry name" value="ABHYDROLASE"/>
</dbReference>
<dbReference type="InterPro" id="IPR050471">
    <property type="entry name" value="AB_hydrolase"/>
</dbReference>
<reference evidence="5" key="1">
    <citation type="submission" date="2023-05" db="EMBL/GenBank/DDBJ databases">
        <title>Streptantibioticus silvisoli sp. nov., acidotolerant actinomycetes 1 from pine litter.</title>
        <authorList>
            <person name="Swiecimska M."/>
            <person name="Golinska P."/>
            <person name="Sangal V."/>
            <person name="Wachnowicz B."/>
            <person name="Goodfellow M."/>
        </authorList>
    </citation>
    <scope>NUCLEOTIDE SEQUENCE</scope>
    <source>
        <strain evidence="5">SL13</strain>
    </source>
</reference>
<evidence type="ECO:0000256" key="1">
    <source>
        <dbReference type="ARBA" id="ARBA00022559"/>
    </source>
</evidence>
<accession>A0AA90H1K0</accession>
<keyword evidence="1" id="KW-0575">Peroxidase</keyword>
<feature type="domain" description="AB hydrolase-1" evidence="4">
    <location>
        <begin position="26"/>
        <end position="264"/>
    </location>
</feature>
<keyword evidence="5" id="KW-0378">Hydrolase</keyword>
<comment type="caution">
    <text evidence="5">The sequence shown here is derived from an EMBL/GenBank/DDBJ whole genome shotgun (WGS) entry which is preliminary data.</text>
</comment>
<dbReference type="PANTHER" id="PTHR43433">
    <property type="entry name" value="HYDROLASE, ALPHA/BETA FOLD FAMILY PROTEIN"/>
    <property type="match status" value="1"/>
</dbReference>
<proteinExistence type="inferred from homology"/>
<dbReference type="Pfam" id="PF00561">
    <property type="entry name" value="Abhydrolase_1"/>
    <property type="match status" value="1"/>
</dbReference>
<dbReference type="InterPro" id="IPR029058">
    <property type="entry name" value="AB_hydrolase_fold"/>
</dbReference>
<comment type="similarity">
    <text evidence="3">Belongs to the AB hydrolase superfamily. Bacterial non-heme haloperoxidase / perhydrolase family.</text>
</comment>
<dbReference type="PRINTS" id="PR00412">
    <property type="entry name" value="EPOXHYDRLASE"/>
</dbReference>
<dbReference type="Gene3D" id="3.40.50.1820">
    <property type="entry name" value="alpha/beta hydrolase"/>
    <property type="match status" value="1"/>
</dbReference>
<dbReference type="InterPro" id="IPR000639">
    <property type="entry name" value="Epox_hydrolase-like"/>
</dbReference>
<dbReference type="InterPro" id="IPR000073">
    <property type="entry name" value="AB_hydrolase_1"/>
</dbReference>
<evidence type="ECO:0000256" key="2">
    <source>
        <dbReference type="ARBA" id="ARBA00023002"/>
    </source>
</evidence>
<organism evidence="5">
    <name type="scientific">Streptantibioticus silvisoli</name>
    <dbReference type="NCBI Taxonomy" id="2705255"/>
    <lineage>
        <taxon>Bacteria</taxon>
        <taxon>Bacillati</taxon>
        <taxon>Actinomycetota</taxon>
        <taxon>Actinomycetes</taxon>
        <taxon>Kitasatosporales</taxon>
        <taxon>Streptomycetaceae</taxon>
        <taxon>Streptantibioticus</taxon>
    </lineage>
</organism>
<evidence type="ECO:0000313" key="5">
    <source>
        <dbReference type="EMBL" id="MDI5970371.1"/>
    </source>
</evidence>
<dbReference type="FunFam" id="3.40.50.1820:FF:000205">
    <property type="entry name" value="Non-haem bromoperoxidase BPO-A2"/>
    <property type="match status" value="1"/>
</dbReference>
<dbReference type="GO" id="GO:0004601">
    <property type="term" value="F:peroxidase activity"/>
    <property type="evidence" value="ECO:0007669"/>
    <property type="project" value="UniProtKB-KW"/>
</dbReference>
<dbReference type="PANTHER" id="PTHR43433:SF4">
    <property type="entry name" value="NON-HEME CHLOROPEROXIDASE-RELATED"/>
    <property type="match status" value="1"/>
</dbReference>
<gene>
    <name evidence="5" type="ORF">POF50_013625</name>
</gene>